<dbReference type="Pfam" id="PF17293">
    <property type="entry name" value="Arm-DNA-bind_5"/>
    <property type="match status" value="1"/>
</dbReference>
<organism evidence="5 6">
    <name type="scientific">Belliella aquatica</name>
    <dbReference type="NCBI Taxonomy" id="1323734"/>
    <lineage>
        <taxon>Bacteria</taxon>
        <taxon>Pseudomonadati</taxon>
        <taxon>Bacteroidota</taxon>
        <taxon>Cytophagia</taxon>
        <taxon>Cytophagales</taxon>
        <taxon>Cyclobacteriaceae</taxon>
        <taxon>Belliella</taxon>
    </lineage>
</organism>
<dbReference type="SUPFAM" id="SSF56349">
    <property type="entry name" value="DNA breaking-rejoining enzymes"/>
    <property type="match status" value="1"/>
</dbReference>
<name>A0ABQ1LZG1_9BACT</name>
<dbReference type="InterPro" id="IPR050090">
    <property type="entry name" value="Tyrosine_recombinase_XerCD"/>
</dbReference>
<keyword evidence="6" id="KW-1185">Reference proteome</keyword>
<dbReference type="InterPro" id="IPR011010">
    <property type="entry name" value="DNA_brk_join_enz"/>
</dbReference>
<dbReference type="InterPro" id="IPR013762">
    <property type="entry name" value="Integrase-like_cat_sf"/>
</dbReference>
<protein>
    <submittedName>
        <fullName evidence="5">Transposase</fullName>
    </submittedName>
</protein>
<keyword evidence="2" id="KW-0238">DNA-binding</keyword>
<evidence type="ECO:0000256" key="3">
    <source>
        <dbReference type="ARBA" id="ARBA00023172"/>
    </source>
</evidence>
<dbReference type="InterPro" id="IPR035386">
    <property type="entry name" value="Arm-DNA-bind_5"/>
</dbReference>
<dbReference type="Proteomes" id="UP000635885">
    <property type="component" value="Unassembled WGS sequence"/>
</dbReference>
<dbReference type="RefSeq" id="WP_188440109.1">
    <property type="nucleotide sequence ID" value="NZ_BMFD01000002.1"/>
</dbReference>
<dbReference type="Gene3D" id="1.10.443.10">
    <property type="entry name" value="Intergrase catalytic core"/>
    <property type="match status" value="1"/>
</dbReference>
<dbReference type="Pfam" id="PF13102">
    <property type="entry name" value="Phage_int_SAM_5"/>
    <property type="match status" value="1"/>
</dbReference>
<reference evidence="6" key="1">
    <citation type="journal article" date="2019" name="Int. J. Syst. Evol. Microbiol.">
        <title>The Global Catalogue of Microorganisms (GCM) 10K type strain sequencing project: providing services to taxonomists for standard genome sequencing and annotation.</title>
        <authorList>
            <consortium name="The Broad Institute Genomics Platform"/>
            <consortium name="The Broad Institute Genome Sequencing Center for Infectious Disease"/>
            <person name="Wu L."/>
            <person name="Ma J."/>
        </authorList>
    </citation>
    <scope>NUCLEOTIDE SEQUENCE [LARGE SCALE GENOMIC DNA]</scope>
    <source>
        <strain evidence="6">CGMCC 1.12479</strain>
    </source>
</reference>
<dbReference type="PROSITE" id="PS51898">
    <property type="entry name" value="TYR_RECOMBINASE"/>
    <property type="match status" value="1"/>
</dbReference>
<accession>A0ABQ1LZG1</accession>
<dbReference type="Gene3D" id="1.10.150.130">
    <property type="match status" value="1"/>
</dbReference>
<comment type="similarity">
    <text evidence="1">Belongs to the 'phage' integrase family.</text>
</comment>
<feature type="domain" description="Tyr recombinase" evidence="4">
    <location>
        <begin position="220"/>
        <end position="404"/>
    </location>
</feature>
<dbReference type="PANTHER" id="PTHR30349">
    <property type="entry name" value="PHAGE INTEGRASE-RELATED"/>
    <property type="match status" value="1"/>
</dbReference>
<dbReference type="CDD" id="cd01185">
    <property type="entry name" value="INTN1_C_like"/>
    <property type="match status" value="1"/>
</dbReference>
<evidence type="ECO:0000259" key="4">
    <source>
        <dbReference type="PROSITE" id="PS51898"/>
    </source>
</evidence>
<keyword evidence="3" id="KW-0233">DNA recombination</keyword>
<dbReference type="InterPro" id="IPR025269">
    <property type="entry name" value="SAM-like_dom"/>
</dbReference>
<evidence type="ECO:0000313" key="6">
    <source>
        <dbReference type="Proteomes" id="UP000635885"/>
    </source>
</evidence>
<comment type="caution">
    <text evidence="5">The sequence shown here is derived from an EMBL/GenBank/DDBJ whole genome shotgun (WGS) entry which is preliminary data.</text>
</comment>
<dbReference type="InterPro" id="IPR010998">
    <property type="entry name" value="Integrase_recombinase_N"/>
</dbReference>
<sequence>MLDSSFGMFFFLKSSKSKKSQNSFIYVRITVDKFSVELSTKRKWTPTKWNSRLGRADGKTEDVKTLNAFLDSFQIKILQAKKHLMDTEKDISAMNIKNVLLGITDDRKMILEIFQEHNERMKSLVGKEFAQGTFKRYMTAFRHTRAFIQWKFGREDIEIRKLNYEFLADYSYWFRSVKNCSHNTTVKYLIYFKKIVLLCVKKGWILRDPFIGFNLASKEVVRDILTKEELDRIKSKEFSIFRLDNVRDIFLFSCFTGLAYIDVKNLKRNQVINGIDGEKWIFTQRQKTQSPTRLPLLPKALEIVDKYKDHPECSANGNVLPVLSNQKMNAYLKEIADICGIEKPLTFHIARHTFATTVTLSNGVPLETVSKMLGHKSLKQTQHYAKIIDLKISQDMQALKKVLEDSQ</sequence>
<dbReference type="Pfam" id="PF00589">
    <property type="entry name" value="Phage_integrase"/>
    <property type="match status" value="1"/>
</dbReference>
<evidence type="ECO:0000313" key="5">
    <source>
        <dbReference type="EMBL" id="GGC32083.1"/>
    </source>
</evidence>
<dbReference type="InterPro" id="IPR002104">
    <property type="entry name" value="Integrase_catalytic"/>
</dbReference>
<evidence type="ECO:0000256" key="2">
    <source>
        <dbReference type="ARBA" id="ARBA00023125"/>
    </source>
</evidence>
<proteinExistence type="inferred from homology"/>
<dbReference type="PANTHER" id="PTHR30349:SF64">
    <property type="entry name" value="PROPHAGE INTEGRASE INTD-RELATED"/>
    <property type="match status" value="1"/>
</dbReference>
<dbReference type="EMBL" id="BMFD01000002">
    <property type="protein sequence ID" value="GGC32083.1"/>
    <property type="molecule type" value="Genomic_DNA"/>
</dbReference>
<gene>
    <name evidence="5" type="ORF">GCM10010993_08840</name>
</gene>
<evidence type="ECO:0000256" key="1">
    <source>
        <dbReference type="ARBA" id="ARBA00008857"/>
    </source>
</evidence>